<dbReference type="AlphaFoldDB" id="I6ZY82"/>
<dbReference type="EMBL" id="CP003557">
    <property type="protein sequence ID" value="AFN73973.1"/>
    <property type="molecule type" value="Genomic_DNA"/>
</dbReference>
<dbReference type="Proteomes" id="UP000009011">
    <property type="component" value="Chromosome"/>
</dbReference>
<feature type="compositionally biased region" description="Basic and acidic residues" evidence="1">
    <location>
        <begin position="116"/>
        <end position="125"/>
    </location>
</feature>
<dbReference type="RefSeq" id="WP_014855409.1">
    <property type="nucleotide sequence ID" value="NC_018178.1"/>
</dbReference>
<organism evidence="4 5">
    <name type="scientific">Melioribacter roseus (strain DSM 23840 / JCM 17771 / VKM B-2668 / P3M-2)</name>
    <dbReference type="NCBI Taxonomy" id="1191523"/>
    <lineage>
        <taxon>Bacteria</taxon>
        <taxon>Pseudomonadati</taxon>
        <taxon>Ignavibacteriota</taxon>
        <taxon>Ignavibacteria</taxon>
        <taxon>Ignavibacteriales</taxon>
        <taxon>Melioribacteraceae</taxon>
        <taxon>Melioribacter</taxon>
    </lineage>
</organism>
<evidence type="ECO:0000259" key="3">
    <source>
        <dbReference type="Pfam" id="PF10099"/>
    </source>
</evidence>
<feature type="domain" description="Anti-sigma K factor RskA C-terminal" evidence="3">
    <location>
        <begin position="246"/>
        <end position="333"/>
    </location>
</feature>
<evidence type="ECO:0000313" key="5">
    <source>
        <dbReference type="Proteomes" id="UP000009011"/>
    </source>
</evidence>
<dbReference type="STRING" id="1191523.MROS_0731"/>
<dbReference type="OrthoDB" id="1420916at2"/>
<dbReference type="GO" id="GO:0005886">
    <property type="term" value="C:plasma membrane"/>
    <property type="evidence" value="ECO:0007669"/>
    <property type="project" value="InterPro"/>
</dbReference>
<keyword evidence="2" id="KW-1133">Transmembrane helix</keyword>
<keyword evidence="5" id="KW-1185">Reference proteome</keyword>
<keyword evidence="2" id="KW-0472">Membrane</keyword>
<dbReference type="KEGG" id="mro:MROS_0731"/>
<reference evidence="4 5" key="1">
    <citation type="journal article" date="2013" name="PLoS ONE">
        <title>Genomic analysis of Melioribacter roseus, facultatively anaerobic organotrophic bacterium representing a novel deep lineage within Bacteriodetes/Chlorobi group.</title>
        <authorList>
            <person name="Kadnikov V.V."/>
            <person name="Mardanov A.V."/>
            <person name="Podosokorskaya O.A."/>
            <person name="Gavrilov S.N."/>
            <person name="Kublanov I.V."/>
            <person name="Beletsky A.V."/>
            <person name="Bonch-Osmolovskaya E.A."/>
            <person name="Ravin N.V."/>
        </authorList>
    </citation>
    <scope>NUCLEOTIDE SEQUENCE [LARGE SCALE GENOMIC DNA]</scope>
    <source>
        <strain evidence="5">JCM 17771 / P3M-2</strain>
    </source>
</reference>
<dbReference type="Pfam" id="PF10099">
    <property type="entry name" value="RskA_C"/>
    <property type="match status" value="1"/>
</dbReference>
<dbReference type="HOGENOM" id="CLU_794115_0_0_10"/>
<accession>I6ZY82</accession>
<gene>
    <name evidence="4" type="ordered locus">MROS_0731</name>
</gene>
<evidence type="ECO:0000256" key="1">
    <source>
        <dbReference type="SAM" id="MobiDB-lite"/>
    </source>
</evidence>
<dbReference type="eggNOG" id="COG5343">
    <property type="taxonomic scope" value="Bacteria"/>
</dbReference>
<sequence length="349" mass="39212">MAKNAVHEMIAAFAVGCMDRDNFVQFKDYIEAGGELPEGELQEMQNIVSLIPIILDIEKPDPSLKDEVARRLIGMKDEIKTRIREEKKATVENFSIRTTKAGTKASFQLTNLKKTQTKEKTKEPAKTPAGKTAGTIDRSVIPEEPNRYFTSQQTQVKTSPRPYGKSGSVVGWFAIVLSLVLFSLVGYYSFTSIEELNQKISDIEQDINVYRSELARTNNFVNNYIALIEFFNYGDVTIVNLKSNLPGENASAKVLLSFDAKEGLIQFRNVKPLLANQGYQLWLVSRGISYSMGVYQPSGNEFIHITSFPIIPKENIESLKITIESNTGSPTPSVNEYMSALFPQENRRR</sequence>
<evidence type="ECO:0000256" key="2">
    <source>
        <dbReference type="SAM" id="Phobius"/>
    </source>
</evidence>
<dbReference type="InterPro" id="IPR018764">
    <property type="entry name" value="RskA_C"/>
</dbReference>
<evidence type="ECO:0000313" key="4">
    <source>
        <dbReference type="EMBL" id="AFN73973.1"/>
    </source>
</evidence>
<feature type="region of interest" description="Disordered" evidence="1">
    <location>
        <begin position="115"/>
        <end position="136"/>
    </location>
</feature>
<feature type="transmembrane region" description="Helical" evidence="2">
    <location>
        <begin position="169"/>
        <end position="190"/>
    </location>
</feature>
<proteinExistence type="predicted"/>
<name>I6ZY82_MELRP</name>
<protein>
    <recommendedName>
        <fullName evidence="3">Anti-sigma K factor RskA C-terminal domain-containing protein</fullName>
    </recommendedName>
</protein>
<keyword evidence="2" id="KW-0812">Transmembrane</keyword>